<dbReference type="PANTHER" id="PTHR42891:SF1">
    <property type="entry name" value="D-GLYCERO-BETA-D-MANNO-HEPTOSE-1,7-BISPHOSPHATE 7-PHOSPHATASE"/>
    <property type="match status" value="1"/>
</dbReference>
<dbReference type="Gene3D" id="3.40.50.1000">
    <property type="entry name" value="HAD superfamily/HAD-like"/>
    <property type="match status" value="1"/>
</dbReference>
<dbReference type="GO" id="GO:0046872">
    <property type="term" value="F:metal ion binding"/>
    <property type="evidence" value="ECO:0007669"/>
    <property type="project" value="UniProtKB-KW"/>
</dbReference>
<dbReference type="InterPro" id="IPR029044">
    <property type="entry name" value="Nucleotide-diphossugar_trans"/>
</dbReference>
<dbReference type="NCBIfam" id="NF006506">
    <property type="entry name" value="PRK08942.1"/>
    <property type="match status" value="1"/>
</dbReference>
<dbReference type="InterPro" id="IPR006543">
    <property type="entry name" value="Histidinol-phos"/>
</dbReference>
<dbReference type="NCBIfam" id="TIGR01662">
    <property type="entry name" value="HAD-SF-IIIA"/>
    <property type="match status" value="1"/>
</dbReference>
<reference evidence="9 10" key="1">
    <citation type="journal article" date="2016" name="Nat. Commun.">
        <title>Thousands of microbial genomes shed light on interconnected biogeochemical processes in an aquifer system.</title>
        <authorList>
            <person name="Anantharaman K."/>
            <person name="Brown C.T."/>
            <person name="Hug L.A."/>
            <person name="Sharon I."/>
            <person name="Castelle C.J."/>
            <person name="Probst A.J."/>
            <person name="Thomas B.C."/>
            <person name="Singh A."/>
            <person name="Wilkins M.J."/>
            <person name="Karaoz U."/>
            <person name="Brodie E.L."/>
            <person name="Williams K.H."/>
            <person name="Hubbard S.S."/>
            <person name="Banfield J.F."/>
        </authorList>
    </citation>
    <scope>NUCLEOTIDE SEQUENCE [LARGE SCALE GENOMIC DNA]</scope>
</reference>
<dbReference type="Pfam" id="PF00535">
    <property type="entry name" value="Glycos_transf_2"/>
    <property type="match status" value="1"/>
</dbReference>
<sequence>MAELQTLNQKVPISIVIIAKNEEAKIAECLESVTWAKEIVVIDDVSTDRTVEIVKRYTDKVFTRKMEIEGVQRNFSIEKATQEWILSIDADERVSPELAVNIAQAVSKNDSEISAYAIPVKTFIGKRWIAHSGYYPATKMRMFRKNKFRYEEVAVHPRALLDGKREFLKGDIIHYGFKDLAHFINKLNVQTTQEAEKWILDGRKVGLFNSLRKTIDRFSRNYFGKKGYKDGFLGFMMCFFHGLYQILSYSKYWEMKKMSSVDSRQSAESSRQKAVDSNRSAKPRKVIFLDRDGVINQDLIGDYIKHPDEWKFIDGTIDAMQRLRDTGYEMVVISNQAGIGDGEFTEKQLNAVTEHMQSELKKNGIHIKHIYYCLHGKSQICNCRKPKPGLFEQASLNLKFDKVETCFVGDKVSDVEAGRAFGLKTIFVLTGHGQNEVKKFNAANKPDHVFANLKEAVDYLLK</sequence>
<dbReference type="SUPFAM" id="SSF53448">
    <property type="entry name" value="Nucleotide-diphospho-sugar transferases"/>
    <property type="match status" value="1"/>
</dbReference>
<evidence type="ECO:0000256" key="5">
    <source>
        <dbReference type="ARBA" id="ARBA00022801"/>
    </source>
</evidence>
<dbReference type="PANTHER" id="PTHR42891">
    <property type="entry name" value="D-GLYCERO-BETA-D-MANNO-HEPTOSE-1,7-BISPHOSPHATE 7-PHOSPHATASE"/>
    <property type="match status" value="1"/>
</dbReference>
<dbReference type="Gene3D" id="3.90.550.10">
    <property type="entry name" value="Spore Coat Polysaccharide Biosynthesis Protein SpsA, Chain A"/>
    <property type="match status" value="1"/>
</dbReference>
<dbReference type="NCBIfam" id="TIGR01656">
    <property type="entry name" value="Histidinol-ppas"/>
    <property type="match status" value="1"/>
</dbReference>
<evidence type="ECO:0000259" key="8">
    <source>
        <dbReference type="Pfam" id="PF00535"/>
    </source>
</evidence>
<keyword evidence="6" id="KW-0119">Carbohydrate metabolism</keyword>
<dbReference type="InterPro" id="IPR006549">
    <property type="entry name" value="HAD-SF_hydro_IIIA"/>
</dbReference>
<gene>
    <name evidence="9" type="ORF">A3G33_06890</name>
</gene>
<name>A0A1G1KYG5_9BACT</name>
<accession>A0A1G1KYG5</accession>
<evidence type="ECO:0000313" key="10">
    <source>
        <dbReference type="Proteomes" id="UP000178187"/>
    </source>
</evidence>
<proteinExistence type="inferred from homology"/>
<dbReference type="AlphaFoldDB" id="A0A1G1KYG5"/>
<dbReference type="EMBL" id="MHFR01000037">
    <property type="protein sequence ID" value="OGW97957.1"/>
    <property type="molecule type" value="Genomic_DNA"/>
</dbReference>
<evidence type="ECO:0000313" key="9">
    <source>
        <dbReference type="EMBL" id="OGW97957.1"/>
    </source>
</evidence>
<keyword evidence="5" id="KW-0378">Hydrolase</keyword>
<comment type="subcellular location">
    <subcellularLocation>
        <location evidence="1">Cytoplasm</location>
    </subcellularLocation>
</comment>
<dbReference type="Proteomes" id="UP000178187">
    <property type="component" value="Unassembled WGS sequence"/>
</dbReference>
<protein>
    <recommendedName>
        <fullName evidence="7">D,D-heptose 1,7-bisphosphate phosphatase</fullName>
    </recommendedName>
</protein>
<organism evidence="9 10">
    <name type="scientific">Candidatus Danuiimicrobium aquiferis</name>
    <dbReference type="NCBI Taxonomy" id="1801832"/>
    <lineage>
        <taxon>Bacteria</taxon>
        <taxon>Pseudomonadati</taxon>
        <taxon>Candidatus Omnitrophota</taxon>
        <taxon>Candidatus Danuiimicrobium</taxon>
    </lineage>
</organism>
<evidence type="ECO:0000256" key="7">
    <source>
        <dbReference type="ARBA" id="ARBA00031828"/>
    </source>
</evidence>
<evidence type="ECO:0000256" key="4">
    <source>
        <dbReference type="ARBA" id="ARBA00022723"/>
    </source>
</evidence>
<dbReference type="GO" id="GO:0016791">
    <property type="term" value="F:phosphatase activity"/>
    <property type="evidence" value="ECO:0007669"/>
    <property type="project" value="InterPro"/>
</dbReference>
<dbReference type="InterPro" id="IPR036412">
    <property type="entry name" value="HAD-like_sf"/>
</dbReference>
<dbReference type="CDD" id="cd02511">
    <property type="entry name" value="Beta4Glucosyltransferase"/>
    <property type="match status" value="1"/>
</dbReference>
<feature type="domain" description="Glycosyltransferase 2-like" evidence="8">
    <location>
        <begin position="14"/>
        <end position="148"/>
    </location>
</feature>
<dbReference type="Pfam" id="PF13242">
    <property type="entry name" value="Hydrolase_like"/>
    <property type="match status" value="1"/>
</dbReference>
<evidence type="ECO:0000256" key="3">
    <source>
        <dbReference type="ARBA" id="ARBA00022490"/>
    </source>
</evidence>
<keyword evidence="4" id="KW-0479">Metal-binding</keyword>
<comment type="caution">
    <text evidence="9">The sequence shown here is derived from an EMBL/GenBank/DDBJ whole genome shotgun (WGS) entry which is preliminary data.</text>
</comment>
<comment type="similarity">
    <text evidence="2">Belongs to the GmhB family.</text>
</comment>
<evidence type="ECO:0000256" key="2">
    <source>
        <dbReference type="ARBA" id="ARBA00005628"/>
    </source>
</evidence>
<dbReference type="GO" id="GO:0005737">
    <property type="term" value="C:cytoplasm"/>
    <property type="evidence" value="ECO:0007669"/>
    <property type="project" value="UniProtKB-SubCell"/>
</dbReference>
<dbReference type="InterPro" id="IPR004446">
    <property type="entry name" value="Heptose_bisP_phosphatase"/>
</dbReference>
<dbReference type="InterPro" id="IPR023214">
    <property type="entry name" value="HAD_sf"/>
</dbReference>
<evidence type="ECO:0000256" key="1">
    <source>
        <dbReference type="ARBA" id="ARBA00004496"/>
    </source>
</evidence>
<keyword evidence="3" id="KW-0963">Cytoplasm</keyword>
<evidence type="ECO:0000256" key="6">
    <source>
        <dbReference type="ARBA" id="ARBA00023277"/>
    </source>
</evidence>
<dbReference type="CDD" id="cd07503">
    <property type="entry name" value="HAD_HisB-N"/>
    <property type="match status" value="1"/>
</dbReference>
<dbReference type="GO" id="GO:0005975">
    <property type="term" value="P:carbohydrate metabolic process"/>
    <property type="evidence" value="ECO:0007669"/>
    <property type="project" value="InterPro"/>
</dbReference>
<dbReference type="SUPFAM" id="SSF56784">
    <property type="entry name" value="HAD-like"/>
    <property type="match status" value="1"/>
</dbReference>
<dbReference type="InterPro" id="IPR001173">
    <property type="entry name" value="Glyco_trans_2-like"/>
</dbReference>